<evidence type="ECO:0000313" key="3">
    <source>
        <dbReference type="Proteomes" id="UP000193087"/>
    </source>
</evidence>
<feature type="transmembrane region" description="Helical" evidence="1">
    <location>
        <begin position="74"/>
        <end position="94"/>
    </location>
</feature>
<keyword evidence="1" id="KW-0472">Membrane</keyword>
<dbReference type="OrthoDB" id="4762524at2"/>
<gene>
    <name evidence="2" type="ORF">AWC22_23250</name>
</gene>
<dbReference type="AlphaFoldDB" id="A0A1X2CE56"/>
<keyword evidence="1" id="KW-0812">Transmembrane</keyword>
<organism evidence="2 3">
    <name type="scientific">Mycobacterium riyadhense</name>
    <dbReference type="NCBI Taxonomy" id="486698"/>
    <lineage>
        <taxon>Bacteria</taxon>
        <taxon>Bacillati</taxon>
        <taxon>Actinomycetota</taxon>
        <taxon>Actinomycetes</taxon>
        <taxon>Mycobacteriales</taxon>
        <taxon>Mycobacteriaceae</taxon>
        <taxon>Mycobacterium</taxon>
    </lineage>
</organism>
<feature type="transmembrane region" description="Helical" evidence="1">
    <location>
        <begin position="7"/>
        <end position="29"/>
    </location>
</feature>
<keyword evidence="3" id="KW-1185">Reference proteome</keyword>
<evidence type="ECO:0000256" key="1">
    <source>
        <dbReference type="SAM" id="Phobius"/>
    </source>
</evidence>
<dbReference type="GeneID" id="93492824"/>
<accession>A0A1X2CE56</accession>
<sequence length="108" mass="11880">MTRRQMYLGIAGLLLGVVGLFALYLPVYLNQFDSYGVKITCGNGFGSDLTQAHQANSDALASQCDTALLVRRAWAIPSVAAGWVLITSFLVIWVHNDQNRKREVTYTG</sequence>
<dbReference type="STRING" id="486698.AWC22_23250"/>
<proteinExistence type="predicted"/>
<dbReference type="RefSeq" id="WP_085251346.1">
    <property type="nucleotide sequence ID" value="NZ_CAJMWI010000001.1"/>
</dbReference>
<evidence type="ECO:0000313" key="2">
    <source>
        <dbReference type="EMBL" id="ORW74315.1"/>
    </source>
</evidence>
<dbReference type="EMBL" id="LQPQ01000121">
    <property type="protein sequence ID" value="ORW74315.1"/>
    <property type="molecule type" value="Genomic_DNA"/>
</dbReference>
<dbReference type="Proteomes" id="UP000193087">
    <property type="component" value="Unassembled WGS sequence"/>
</dbReference>
<comment type="caution">
    <text evidence="2">The sequence shown here is derived from an EMBL/GenBank/DDBJ whole genome shotgun (WGS) entry which is preliminary data.</text>
</comment>
<protein>
    <recommendedName>
        <fullName evidence="4">Transmembrane protein</fullName>
    </recommendedName>
</protein>
<name>A0A1X2CE56_9MYCO</name>
<evidence type="ECO:0008006" key="4">
    <source>
        <dbReference type="Google" id="ProtNLM"/>
    </source>
</evidence>
<keyword evidence="1" id="KW-1133">Transmembrane helix</keyword>
<reference evidence="2 3" key="1">
    <citation type="submission" date="2016-01" db="EMBL/GenBank/DDBJ databases">
        <title>The new phylogeny of the genus Mycobacterium.</title>
        <authorList>
            <person name="Tarcisio F."/>
            <person name="Conor M."/>
            <person name="Antonella G."/>
            <person name="Elisabetta G."/>
            <person name="Giulia F.S."/>
            <person name="Sara T."/>
            <person name="Anna F."/>
            <person name="Clotilde B."/>
            <person name="Roberto B."/>
            <person name="Veronica D.S."/>
            <person name="Fabio R."/>
            <person name="Monica P."/>
            <person name="Olivier J."/>
            <person name="Enrico T."/>
            <person name="Nicola S."/>
        </authorList>
    </citation>
    <scope>NUCLEOTIDE SEQUENCE [LARGE SCALE GENOMIC DNA]</scope>
    <source>
        <strain evidence="2 3">DSM 45176</strain>
    </source>
</reference>